<reference evidence="2 3" key="1">
    <citation type="journal article" date="2017" name="BMC Genomics">
        <title>Whole-genome assembly of Babesia ovata and comparative genomics between closely related pathogens.</title>
        <authorList>
            <person name="Yamagishi J."/>
            <person name="Asada M."/>
            <person name="Hakimi H."/>
            <person name="Tanaka T.Q."/>
            <person name="Sugimoto C."/>
            <person name="Kawazu S."/>
        </authorList>
    </citation>
    <scope>NUCLEOTIDE SEQUENCE [LARGE SCALE GENOMIC DNA]</scope>
    <source>
        <strain evidence="2 3">Miyake</strain>
    </source>
</reference>
<dbReference type="AlphaFoldDB" id="A0A2H6KF67"/>
<protein>
    <submittedName>
        <fullName evidence="2">Uncharacterized protein</fullName>
    </submittedName>
</protein>
<proteinExistence type="predicted"/>
<accession>A0A2H6KF67</accession>
<feature type="region of interest" description="Disordered" evidence="1">
    <location>
        <begin position="175"/>
        <end position="238"/>
    </location>
</feature>
<dbReference type="EMBL" id="BDSA01000003">
    <property type="protein sequence ID" value="GBE61641.1"/>
    <property type="molecule type" value="Genomic_DNA"/>
</dbReference>
<name>A0A2H6KF67_9APIC</name>
<comment type="caution">
    <text evidence="2">The sequence shown here is derived from an EMBL/GenBank/DDBJ whole genome shotgun (WGS) entry which is preliminary data.</text>
</comment>
<organism evidence="2 3">
    <name type="scientific">Babesia ovata</name>
    <dbReference type="NCBI Taxonomy" id="189622"/>
    <lineage>
        <taxon>Eukaryota</taxon>
        <taxon>Sar</taxon>
        <taxon>Alveolata</taxon>
        <taxon>Apicomplexa</taxon>
        <taxon>Aconoidasida</taxon>
        <taxon>Piroplasmida</taxon>
        <taxon>Babesiidae</taxon>
        <taxon>Babesia</taxon>
    </lineage>
</organism>
<evidence type="ECO:0000313" key="3">
    <source>
        <dbReference type="Proteomes" id="UP000236319"/>
    </source>
</evidence>
<dbReference type="OrthoDB" id="367009at2759"/>
<evidence type="ECO:0000256" key="1">
    <source>
        <dbReference type="SAM" id="MobiDB-lite"/>
    </source>
</evidence>
<dbReference type="VEuPathDB" id="PiroplasmaDB:BOVATA_031340"/>
<dbReference type="Proteomes" id="UP000236319">
    <property type="component" value="Unassembled WGS sequence"/>
</dbReference>
<keyword evidence="3" id="KW-1185">Reference proteome</keyword>
<evidence type="ECO:0000313" key="2">
    <source>
        <dbReference type="EMBL" id="GBE61641.1"/>
    </source>
</evidence>
<sequence length="268" mass="29279">MIIFNDAAVGSNGGPDNPDSKENASKGIEFYANNEEFHQRLQRYITLLRDADQIYRDLSSISKSIPDSNASPEIKEAKQRECGNLLTTFENVIHRKEYVELVRIFDEYDEIATRFQNKDLTPEGSIKLGQERANVGIEFEDKEGFAAALINFDLAEAHKSIIDDAIAFIRRHNGQEALPPPSTAAEPKPSGNTPTPDHTNHMAATGNANTRGGRGTTHATNGEDTSQTTEGTINDIPNTADAKGSSGFVTMRCTVVQIMVAVGIMVIL</sequence>
<gene>
    <name evidence="2" type="ORF">BOVATA_031340</name>
</gene>
<feature type="compositionally biased region" description="Polar residues" evidence="1">
    <location>
        <begin position="223"/>
        <end position="237"/>
    </location>
</feature>
<feature type="compositionally biased region" description="Low complexity" evidence="1">
    <location>
        <begin position="203"/>
        <end position="222"/>
    </location>
</feature>
<dbReference type="GeneID" id="39875411"/>
<dbReference type="RefSeq" id="XP_028867884.1">
    <property type="nucleotide sequence ID" value="XM_029012051.1"/>
</dbReference>